<dbReference type="AlphaFoldDB" id="A0A9D9HCZ0"/>
<reference evidence="1" key="2">
    <citation type="journal article" date="2021" name="PeerJ">
        <title>Extensive microbial diversity within the chicken gut microbiome revealed by metagenomics and culture.</title>
        <authorList>
            <person name="Gilroy R."/>
            <person name="Ravi A."/>
            <person name="Getino M."/>
            <person name="Pursley I."/>
            <person name="Horton D.L."/>
            <person name="Alikhan N.F."/>
            <person name="Baker D."/>
            <person name="Gharbi K."/>
            <person name="Hall N."/>
            <person name="Watson M."/>
            <person name="Adriaenssens E.M."/>
            <person name="Foster-Nyarko E."/>
            <person name="Jarju S."/>
            <person name="Secka A."/>
            <person name="Antonio M."/>
            <person name="Oren A."/>
            <person name="Chaudhuri R.R."/>
            <person name="La Ragione R."/>
            <person name="Hildebrand F."/>
            <person name="Pallen M.J."/>
        </authorList>
    </citation>
    <scope>NUCLEOTIDE SEQUENCE</scope>
    <source>
        <strain evidence="1">B3-4054</strain>
    </source>
</reference>
<evidence type="ECO:0000313" key="1">
    <source>
        <dbReference type="EMBL" id="MBO8449640.1"/>
    </source>
</evidence>
<dbReference type="EMBL" id="JADIMS010000011">
    <property type="protein sequence ID" value="MBO8449640.1"/>
    <property type="molecule type" value="Genomic_DNA"/>
</dbReference>
<name>A0A9D9HCZ0_9SPIR</name>
<gene>
    <name evidence="1" type="ORF">IAA96_00870</name>
</gene>
<organism evidence="1 2">
    <name type="scientific">Candidatus Avitreponema avistercoris</name>
    <dbReference type="NCBI Taxonomy" id="2840705"/>
    <lineage>
        <taxon>Bacteria</taxon>
        <taxon>Pseudomonadati</taxon>
        <taxon>Spirochaetota</taxon>
        <taxon>Spirochaetia</taxon>
        <taxon>Spirochaetales</taxon>
        <taxon>Candidatus Avitreponema</taxon>
    </lineage>
</organism>
<evidence type="ECO:0000313" key="2">
    <source>
        <dbReference type="Proteomes" id="UP000823616"/>
    </source>
</evidence>
<protein>
    <submittedName>
        <fullName evidence="1">Uncharacterized protein</fullName>
    </submittedName>
</protein>
<sequence>MEEELIFVKTADYKKSVYSVENIIKDWSNEEENLDASCKRKYLSLKDI</sequence>
<reference evidence="1" key="1">
    <citation type="submission" date="2020-10" db="EMBL/GenBank/DDBJ databases">
        <authorList>
            <person name="Gilroy R."/>
        </authorList>
    </citation>
    <scope>NUCLEOTIDE SEQUENCE</scope>
    <source>
        <strain evidence="1">B3-4054</strain>
    </source>
</reference>
<proteinExistence type="predicted"/>
<dbReference type="Proteomes" id="UP000823616">
    <property type="component" value="Unassembled WGS sequence"/>
</dbReference>
<comment type="caution">
    <text evidence="1">The sequence shown here is derived from an EMBL/GenBank/DDBJ whole genome shotgun (WGS) entry which is preliminary data.</text>
</comment>
<accession>A0A9D9HCZ0</accession>